<comment type="similarity">
    <text evidence="1 5">Belongs to the MsrA Met sulfoxide reductase family.</text>
</comment>
<dbReference type="Proteomes" id="UP000271374">
    <property type="component" value="Unassembled WGS sequence"/>
</dbReference>
<evidence type="ECO:0000256" key="2">
    <source>
        <dbReference type="ARBA" id="ARBA00023002"/>
    </source>
</evidence>
<comment type="catalytic activity">
    <reaction evidence="3 5">
        <text>L-methionyl-[protein] + [thioredoxin]-disulfide + H2O = L-methionyl-(S)-S-oxide-[protein] + [thioredoxin]-dithiol</text>
        <dbReference type="Rhea" id="RHEA:14217"/>
        <dbReference type="Rhea" id="RHEA-COMP:10698"/>
        <dbReference type="Rhea" id="RHEA-COMP:10700"/>
        <dbReference type="Rhea" id="RHEA-COMP:12313"/>
        <dbReference type="Rhea" id="RHEA-COMP:12315"/>
        <dbReference type="ChEBI" id="CHEBI:15377"/>
        <dbReference type="ChEBI" id="CHEBI:16044"/>
        <dbReference type="ChEBI" id="CHEBI:29950"/>
        <dbReference type="ChEBI" id="CHEBI:44120"/>
        <dbReference type="ChEBI" id="CHEBI:50058"/>
        <dbReference type="EC" id="1.8.4.11"/>
    </reaction>
</comment>
<evidence type="ECO:0000259" key="6">
    <source>
        <dbReference type="Pfam" id="PF01625"/>
    </source>
</evidence>
<feature type="domain" description="Peptide methionine sulphoxide reductase MsrA" evidence="6">
    <location>
        <begin position="9"/>
        <end position="159"/>
    </location>
</feature>
<dbReference type="RefSeq" id="WP_126408983.1">
    <property type="nucleotide sequence ID" value="NZ_RXNT01000009.1"/>
</dbReference>
<evidence type="ECO:0000256" key="5">
    <source>
        <dbReference type="HAMAP-Rule" id="MF_01401"/>
    </source>
</evidence>
<dbReference type="HAMAP" id="MF_01401">
    <property type="entry name" value="MsrA"/>
    <property type="match status" value="1"/>
</dbReference>
<dbReference type="Gene3D" id="3.30.1060.10">
    <property type="entry name" value="Peptide methionine sulphoxide reductase MsrA"/>
    <property type="match status" value="1"/>
</dbReference>
<dbReference type="Pfam" id="PF01625">
    <property type="entry name" value="PMSR"/>
    <property type="match status" value="1"/>
</dbReference>
<evidence type="ECO:0000313" key="8">
    <source>
        <dbReference type="Proteomes" id="UP000271374"/>
    </source>
</evidence>
<comment type="function">
    <text evidence="5">Has an important function as a repair enzyme for proteins that have been inactivated by oxidation. Catalyzes the reversible oxidation-reduction of methionine sulfoxide in proteins to methionine.</text>
</comment>
<accession>A0A431W6U7</accession>
<evidence type="ECO:0000256" key="4">
    <source>
        <dbReference type="ARBA" id="ARBA00048782"/>
    </source>
</evidence>
<reference evidence="7 8" key="1">
    <citation type="submission" date="2018-12" db="EMBL/GenBank/DDBJ databases">
        <title>Bacillus yapensis draft genome sequence.</title>
        <authorList>
            <person name="Yu L."/>
            <person name="Xu X."/>
            <person name="Tang X."/>
        </authorList>
    </citation>
    <scope>NUCLEOTIDE SEQUENCE [LARGE SCALE GENOMIC DNA]</scope>
    <source>
        <strain evidence="7 8">XXST-01</strain>
    </source>
</reference>
<organism evidence="7 8">
    <name type="scientific">Bacillus yapensis</name>
    <dbReference type="NCBI Taxonomy" id="2492960"/>
    <lineage>
        <taxon>Bacteria</taxon>
        <taxon>Bacillati</taxon>
        <taxon>Bacillota</taxon>
        <taxon>Bacilli</taxon>
        <taxon>Bacillales</taxon>
        <taxon>Bacillaceae</taxon>
        <taxon>Bacillus</taxon>
    </lineage>
</organism>
<evidence type="ECO:0000256" key="1">
    <source>
        <dbReference type="ARBA" id="ARBA00005591"/>
    </source>
</evidence>
<dbReference type="PANTHER" id="PTHR43774:SF1">
    <property type="entry name" value="PEPTIDE METHIONINE SULFOXIDE REDUCTASE MSRA 2"/>
    <property type="match status" value="1"/>
</dbReference>
<keyword evidence="8" id="KW-1185">Reference proteome</keyword>
<evidence type="ECO:0000313" key="7">
    <source>
        <dbReference type="EMBL" id="RTR31094.1"/>
    </source>
</evidence>
<dbReference type="GO" id="GO:0033744">
    <property type="term" value="F:L-methionine:thioredoxin-disulfide S-oxidoreductase activity"/>
    <property type="evidence" value="ECO:0007669"/>
    <property type="project" value="RHEA"/>
</dbReference>
<dbReference type="OrthoDB" id="4174719at2"/>
<dbReference type="GO" id="GO:0008113">
    <property type="term" value="F:peptide-methionine (S)-S-oxide reductase activity"/>
    <property type="evidence" value="ECO:0007669"/>
    <property type="project" value="UniProtKB-UniRule"/>
</dbReference>
<comment type="caution">
    <text evidence="7">The sequence shown here is derived from an EMBL/GenBank/DDBJ whole genome shotgun (WGS) entry which is preliminary data.</text>
</comment>
<protein>
    <recommendedName>
        <fullName evidence="5">Peptide methionine sulfoxide reductase MsrA</fullName>
        <shortName evidence="5">Protein-methionine-S-oxide reductase</shortName>
        <ecNumber evidence="5">1.8.4.11</ecNumber>
    </recommendedName>
    <alternativeName>
        <fullName evidence="5">Peptide-methionine (S)-S-oxide reductase</fullName>
        <shortName evidence="5">Peptide Met(O) reductase</shortName>
    </alternativeName>
</protein>
<dbReference type="FunFam" id="3.30.1060.10:FF:000003">
    <property type="entry name" value="Peptide methionine sulfoxide reductase MsrA"/>
    <property type="match status" value="1"/>
</dbReference>
<dbReference type="PANTHER" id="PTHR43774">
    <property type="entry name" value="PEPTIDE METHIONINE SULFOXIDE REDUCTASE"/>
    <property type="match status" value="1"/>
</dbReference>
<dbReference type="EC" id="1.8.4.11" evidence="5"/>
<feature type="active site" evidence="5">
    <location>
        <position position="15"/>
    </location>
</feature>
<dbReference type="EMBL" id="RXNT01000009">
    <property type="protein sequence ID" value="RTR31094.1"/>
    <property type="molecule type" value="Genomic_DNA"/>
</dbReference>
<dbReference type="AlphaFoldDB" id="A0A431W6U7"/>
<name>A0A431W6U7_9BACI</name>
<comment type="catalytic activity">
    <reaction evidence="4 5">
        <text>[thioredoxin]-disulfide + L-methionine + H2O = L-methionine (S)-S-oxide + [thioredoxin]-dithiol</text>
        <dbReference type="Rhea" id="RHEA:19993"/>
        <dbReference type="Rhea" id="RHEA-COMP:10698"/>
        <dbReference type="Rhea" id="RHEA-COMP:10700"/>
        <dbReference type="ChEBI" id="CHEBI:15377"/>
        <dbReference type="ChEBI" id="CHEBI:29950"/>
        <dbReference type="ChEBI" id="CHEBI:50058"/>
        <dbReference type="ChEBI" id="CHEBI:57844"/>
        <dbReference type="ChEBI" id="CHEBI:58772"/>
        <dbReference type="EC" id="1.8.4.11"/>
    </reaction>
</comment>
<proteinExistence type="inferred from homology"/>
<gene>
    <name evidence="5 7" type="primary">msrA</name>
    <name evidence="7" type="ORF">EKG37_12435</name>
</gene>
<dbReference type="SUPFAM" id="SSF55068">
    <property type="entry name" value="Peptide methionine sulfoxide reductase"/>
    <property type="match status" value="1"/>
</dbReference>
<keyword evidence="2 5" id="KW-0560">Oxidoreductase</keyword>
<dbReference type="InterPro" id="IPR036509">
    <property type="entry name" value="Met_Sox_Rdtase_MsrA_sf"/>
</dbReference>
<dbReference type="NCBIfam" id="TIGR00401">
    <property type="entry name" value="msrA"/>
    <property type="match status" value="1"/>
</dbReference>
<evidence type="ECO:0000256" key="3">
    <source>
        <dbReference type="ARBA" id="ARBA00047806"/>
    </source>
</evidence>
<sequence>MENKEYERATFAGGCFWCMVKPFDEQPGIIKVMSGYTGGHKENPTYEEVCSETTGHYEAVQITFDPNVFPYEKLLELYWQQIDPTDPGGQFYDRGESYQTAIFYHTEEQKALAEESKQQLQESGPFNKPIATKILPAKPFYEAEEYHQHFYKKNPTRYNAYSQGSGRAAFIKNHWGEKNE</sequence>
<dbReference type="InterPro" id="IPR002569">
    <property type="entry name" value="Met_Sox_Rdtase_MsrA_dom"/>
</dbReference>